<evidence type="ECO:0000313" key="14">
    <source>
        <dbReference type="Proteomes" id="UP000002051"/>
    </source>
</evidence>
<feature type="coiled-coil region" evidence="8">
    <location>
        <begin position="1379"/>
        <end position="1455"/>
    </location>
</feature>
<dbReference type="InterPro" id="IPR044974">
    <property type="entry name" value="Disease_R_plants"/>
</dbReference>
<dbReference type="PANTHER" id="PTHR11017:SF431">
    <property type="entry name" value="ADP-RIBOSYL CYCLASE_CYCLIC ADP-RIBOSE HYDROLASE"/>
    <property type="match status" value="1"/>
</dbReference>
<dbReference type="Gene3D" id="3.40.50.10140">
    <property type="entry name" value="Toll/interleukin-1 receptor homology (TIR) domain"/>
    <property type="match status" value="1"/>
</dbReference>
<gene>
    <name evidence="13" type="primary">25501119</name>
    <name evidence="11" type="ordered locus">MTR_8g042660</name>
    <name evidence="12" type="ORF">MtrunA17_Chr8g0354721</name>
</gene>
<protein>
    <recommendedName>
        <fullName evidence="1">ADP-ribosyl cyclase/cyclic ADP-ribose hydrolase</fullName>
        <ecNumber evidence="1">3.2.2.6</ecNumber>
    </recommendedName>
</protein>
<feature type="region of interest" description="Disordered" evidence="9">
    <location>
        <begin position="1193"/>
        <end position="1221"/>
    </location>
</feature>
<feature type="domain" description="TIR" evidence="10">
    <location>
        <begin position="7"/>
        <end position="176"/>
    </location>
</feature>
<evidence type="ECO:0000256" key="6">
    <source>
        <dbReference type="ARBA" id="ARBA00023027"/>
    </source>
</evidence>
<evidence type="ECO:0000256" key="1">
    <source>
        <dbReference type="ARBA" id="ARBA00011982"/>
    </source>
</evidence>
<dbReference type="Pfam" id="PF01582">
    <property type="entry name" value="TIR"/>
    <property type="match status" value="1"/>
</dbReference>
<dbReference type="Pfam" id="PF23286">
    <property type="entry name" value="LRR_13"/>
    <property type="match status" value="1"/>
</dbReference>
<dbReference type="EMBL" id="PSQE01000008">
    <property type="protein sequence ID" value="RHN40438.1"/>
    <property type="molecule type" value="Genomic_DNA"/>
</dbReference>
<keyword evidence="12" id="KW-0238">DNA-binding</keyword>
<evidence type="ECO:0000256" key="7">
    <source>
        <dbReference type="ARBA" id="ARBA00047304"/>
    </source>
</evidence>
<dbReference type="FunFam" id="3.40.50.10140:FF:000007">
    <property type="entry name" value="Disease resistance protein (TIR-NBS-LRR class)"/>
    <property type="match status" value="1"/>
</dbReference>
<dbReference type="PANTHER" id="PTHR11017">
    <property type="entry name" value="LEUCINE-RICH REPEAT-CONTAINING PROTEIN"/>
    <property type="match status" value="1"/>
</dbReference>
<dbReference type="InterPro" id="IPR032675">
    <property type="entry name" value="LRR_dom_sf"/>
</dbReference>
<dbReference type="Gene3D" id="3.40.50.300">
    <property type="entry name" value="P-loop containing nucleotide triphosphate hydrolases"/>
    <property type="match status" value="1"/>
</dbReference>
<evidence type="ECO:0000259" key="10">
    <source>
        <dbReference type="PROSITE" id="PS50104"/>
    </source>
</evidence>
<dbReference type="GO" id="GO:0006952">
    <property type="term" value="P:defense response"/>
    <property type="evidence" value="ECO:0007669"/>
    <property type="project" value="UniProtKB-KW"/>
</dbReference>
<dbReference type="PRINTS" id="PR00364">
    <property type="entry name" value="DISEASERSIST"/>
</dbReference>
<reference evidence="11 14" key="1">
    <citation type="journal article" date="2011" name="Nature">
        <title>The Medicago genome provides insight into the evolution of rhizobial symbioses.</title>
        <authorList>
            <person name="Young N.D."/>
            <person name="Debelle F."/>
            <person name="Oldroyd G.E."/>
            <person name="Geurts R."/>
            <person name="Cannon S.B."/>
            <person name="Udvardi M.K."/>
            <person name="Benedito V.A."/>
            <person name="Mayer K.F."/>
            <person name="Gouzy J."/>
            <person name="Schoof H."/>
            <person name="Van de Peer Y."/>
            <person name="Proost S."/>
            <person name="Cook D.R."/>
            <person name="Meyers B.C."/>
            <person name="Spannagl M."/>
            <person name="Cheung F."/>
            <person name="De Mita S."/>
            <person name="Krishnakumar V."/>
            <person name="Gundlach H."/>
            <person name="Zhou S."/>
            <person name="Mudge J."/>
            <person name="Bharti A.K."/>
            <person name="Murray J.D."/>
            <person name="Naoumkina M.A."/>
            <person name="Rosen B."/>
            <person name="Silverstein K.A."/>
            <person name="Tang H."/>
            <person name="Rombauts S."/>
            <person name="Zhao P.X."/>
            <person name="Zhou P."/>
            <person name="Barbe V."/>
            <person name="Bardou P."/>
            <person name="Bechner M."/>
            <person name="Bellec A."/>
            <person name="Berger A."/>
            <person name="Berges H."/>
            <person name="Bidwell S."/>
            <person name="Bisseling T."/>
            <person name="Choisne N."/>
            <person name="Couloux A."/>
            <person name="Denny R."/>
            <person name="Deshpande S."/>
            <person name="Dai X."/>
            <person name="Doyle J.J."/>
            <person name="Dudez A.M."/>
            <person name="Farmer A.D."/>
            <person name="Fouteau S."/>
            <person name="Franken C."/>
            <person name="Gibelin C."/>
            <person name="Gish J."/>
            <person name="Goldstein S."/>
            <person name="Gonzalez A.J."/>
            <person name="Green P.J."/>
            <person name="Hallab A."/>
            <person name="Hartog M."/>
            <person name="Hua A."/>
            <person name="Humphray S.J."/>
            <person name="Jeong D.H."/>
            <person name="Jing Y."/>
            <person name="Jocker A."/>
            <person name="Kenton S.M."/>
            <person name="Kim D.J."/>
            <person name="Klee K."/>
            <person name="Lai H."/>
            <person name="Lang C."/>
            <person name="Lin S."/>
            <person name="Macmil S.L."/>
            <person name="Magdelenat G."/>
            <person name="Matthews L."/>
            <person name="McCorrison J."/>
            <person name="Monaghan E.L."/>
            <person name="Mun J.H."/>
            <person name="Najar F.Z."/>
            <person name="Nicholson C."/>
            <person name="Noirot C."/>
            <person name="O'Bleness M."/>
            <person name="Paule C.R."/>
            <person name="Poulain J."/>
            <person name="Prion F."/>
            <person name="Qin B."/>
            <person name="Qu C."/>
            <person name="Retzel E.F."/>
            <person name="Riddle C."/>
            <person name="Sallet E."/>
            <person name="Samain S."/>
            <person name="Samson N."/>
            <person name="Sanders I."/>
            <person name="Saurat O."/>
            <person name="Scarpelli C."/>
            <person name="Schiex T."/>
            <person name="Segurens B."/>
            <person name="Severin A.J."/>
            <person name="Sherrier D.J."/>
            <person name="Shi R."/>
            <person name="Sims S."/>
            <person name="Singer S.R."/>
            <person name="Sinharoy S."/>
            <person name="Sterck L."/>
            <person name="Viollet A."/>
            <person name="Wang B.B."/>
            <person name="Wang K."/>
            <person name="Wang M."/>
            <person name="Wang X."/>
            <person name="Warfsmann J."/>
            <person name="Weissenbach J."/>
            <person name="White D.D."/>
            <person name="White J.D."/>
            <person name="Wiley G.B."/>
            <person name="Wincker P."/>
            <person name="Xing Y."/>
            <person name="Yang L."/>
            <person name="Yao Z."/>
            <person name="Ying F."/>
            <person name="Zhai J."/>
            <person name="Zhou L."/>
            <person name="Zuber A."/>
            <person name="Denarie J."/>
            <person name="Dixon R.A."/>
            <person name="May G.D."/>
            <person name="Schwartz D.C."/>
            <person name="Rogers J."/>
            <person name="Quetier F."/>
            <person name="Town C.D."/>
            <person name="Roe B.A."/>
        </authorList>
    </citation>
    <scope>NUCLEOTIDE SEQUENCE [LARGE SCALE GENOMIC DNA]</scope>
    <source>
        <strain evidence="11">A17</strain>
        <strain evidence="13 14">cv. Jemalong A17</strain>
    </source>
</reference>
<reference evidence="12" key="4">
    <citation type="journal article" date="2018" name="Nat. Plants">
        <title>Whole-genome landscape of Medicago truncatula symbiotic genes.</title>
        <authorList>
            <person name="Pecrix Y."/>
            <person name="Gamas P."/>
            <person name="Carrere S."/>
        </authorList>
    </citation>
    <scope>NUCLEOTIDE SEQUENCE</scope>
    <source>
        <tissue evidence="12">Leaves</tissue>
    </source>
</reference>
<dbReference type="SUPFAM" id="SSF46785">
    <property type="entry name" value="Winged helix' DNA-binding domain"/>
    <property type="match status" value="1"/>
</dbReference>
<dbReference type="KEGG" id="mtr:25501119"/>
<dbReference type="EC" id="3.2.2.6" evidence="1"/>
<dbReference type="InterPro" id="IPR002182">
    <property type="entry name" value="NB-ARC"/>
</dbReference>
<reference evidence="11 14" key="2">
    <citation type="journal article" date="2014" name="BMC Genomics">
        <title>An improved genome release (version Mt4.0) for the model legume Medicago truncatula.</title>
        <authorList>
            <person name="Tang H."/>
            <person name="Krishnakumar V."/>
            <person name="Bidwell S."/>
            <person name="Rosen B."/>
            <person name="Chan A."/>
            <person name="Zhou S."/>
            <person name="Gentzbittel L."/>
            <person name="Childs K.L."/>
            <person name="Yandell M."/>
            <person name="Gundlach H."/>
            <person name="Mayer K.F."/>
            <person name="Schwartz D.C."/>
            <person name="Town C.D."/>
        </authorList>
    </citation>
    <scope>GENOME REANNOTATION</scope>
    <source>
        <strain evidence="11">A17</strain>
        <strain evidence="13 14">cv. Jemalong A17</strain>
    </source>
</reference>
<dbReference type="OrthoDB" id="1416388at2759"/>
<evidence type="ECO:0000256" key="3">
    <source>
        <dbReference type="ARBA" id="ARBA00022737"/>
    </source>
</evidence>
<dbReference type="EMBL" id="CM001224">
    <property type="protein sequence ID" value="KEH19201.1"/>
    <property type="molecule type" value="Genomic_DNA"/>
</dbReference>
<dbReference type="SUPFAM" id="SSF52200">
    <property type="entry name" value="Toll/Interleukin receptor TIR domain"/>
    <property type="match status" value="1"/>
</dbReference>
<reference evidence="13" key="3">
    <citation type="submission" date="2015-04" db="UniProtKB">
        <authorList>
            <consortium name="EnsemblPlants"/>
        </authorList>
    </citation>
    <scope>IDENTIFICATION</scope>
    <source>
        <strain evidence="13">cv. Jemalong A17</strain>
    </source>
</reference>
<evidence type="ECO:0000256" key="5">
    <source>
        <dbReference type="ARBA" id="ARBA00022821"/>
    </source>
</evidence>
<dbReference type="HOGENOM" id="CLU_001561_5_0_1"/>
<dbReference type="InterPro" id="IPR045344">
    <property type="entry name" value="C-JID"/>
</dbReference>
<evidence type="ECO:0000256" key="4">
    <source>
        <dbReference type="ARBA" id="ARBA00022801"/>
    </source>
</evidence>
<dbReference type="SUPFAM" id="SSF52058">
    <property type="entry name" value="L domain-like"/>
    <property type="match status" value="1"/>
</dbReference>
<dbReference type="Gene3D" id="3.80.10.10">
    <property type="entry name" value="Ribonuclease Inhibitor"/>
    <property type="match status" value="2"/>
</dbReference>
<keyword evidence="8" id="KW-0175">Coiled coil</keyword>
<dbReference type="InterPro" id="IPR042197">
    <property type="entry name" value="Apaf_helical"/>
</dbReference>
<dbReference type="InterPro" id="IPR035897">
    <property type="entry name" value="Toll_tir_struct_dom_sf"/>
</dbReference>
<evidence type="ECO:0000256" key="2">
    <source>
        <dbReference type="ARBA" id="ARBA00022614"/>
    </source>
</evidence>
<evidence type="ECO:0000313" key="13">
    <source>
        <dbReference type="EnsemblPlants" id="KEH19201"/>
    </source>
</evidence>
<dbReference type="InterPro" id="IPR058192">
    <property type="entry name" value="WHD_ROQ1-like"/>
</dbReference>
<dbReference type="InterPro" id="IPR027417">
    <property type="entry name" value="P-loop_NTPase"/>
</dbReference>
<dbReference type="Proteomes" id="UP000002051">
    <property type="component" value="Chromosome 8"/>
</dbReference>
<keyword evidence="2" id="KW-0433">Leucine-rich repeat</keyword>
<proteinExistence type="predicted"/>
<accession>A0A072TPQ2</accession>
<dbReference type="EnsemblPlants" id="KEH19201">
    <property type="protein sequence ID" value="KEH19201"/>
    <property type="gene ID" value="MTR_8g042660"/>
</dbReference>
<keyword evidence="4" id="KW-0378">Hydrolase</keyword>
<evidence type="ECO:0000256" key="9">
    <source>
        <dbReference type="SAM" id="MobiDB-lite"/>
    </source>
</evidence>
<keyword evidence="6" id="KW-0520">NAD</keyword>
<dbReference type="SMART" id="SM00255">
    <property type="entry name" value="TIR"/>
    <property type="match status" value="1"/>
</dbReference>
<organism evidence="11 14">
    <name type="scientific">Medicago truncatula</name>
    <name type="common">Barrel medic</name>
    <name type="synonym">Medicago tribuloides</name>
    <dbReference type="NCBI Taxonomy" id="3880"/>
    <lineage>
        <taxon>Eukaryota</taxon>
        <taxon>Viridiplantae</taxon>
        <taxon>Streptophyta</taxon>
        <taxon>Embryophyta</taxon>
        <taxon>Tracheophyta</taxon>
        <taxon>Spermatophyta</taxon>
        <taxon>Magnoliopsida</taxon>
        <taxon>eudicotyledons</taxon>
        <taxon>Gunneridae</taxon>
        <taxon>Pentapetalae</taxon>
        <taxon>rosids</taxon>
        <taxon>fabids</taxon>
        <taxon>Fabales</taxon>
        <taxon>Fabaceae</taxon>
        <taxon>Papilionoideae</taxon>
        <taxon>50 kb inversion clade</taxon>
        <taxon>NPAAA clade</taxon>
        <taxon>Hologalegina</taxon>
        <taxon>IRL clade</taxon>
        <taxon>Trifolieae</taxon>
        <taxon>Medicago</taxon>
    </lineage>
</organism>
<dbReference type="Pfam" id="PF23282">
    <property type="entry name" value="WHD_ROQ1"/>
    <property type="match status" value="1"/>
</dbReference>
<sequence length="1496" mass="168849">MAGRGSFNYDVFFSFRGEDTRLGFTGNLYSALSQRGIRSFFDDKEIRKGKEITPSLVKAIKESKVAIVVLSQNYAFSSFCLDELSIILECCEENKGQLVLPIFFNIDPSDVRHCRGKYGQALENLEERFKGDKEKPNKWRVALHKASNIAGFTFKNGNEYECDFIWRIFQDVSLKIKRKLLHVANYPVGLESRVDEVISRLKVGSDDVVHMVGVHGIGGIGKSTIARAVYNSIRHHFEGFCCFLENVRENSHKYGICHLQQMVLSDILGYEDFKLRYVSDGMAMIEQRLCSKKVLLVLDDVDKIEQLQAIAGAPNWFGLGSRVIITTRDHGLLKHHEVKSTYEVEELNDKEARELLCWNAFKTDKVDSRYIAILNRAVGYASRLPLALEVIGSNLHGQKEDVCTHTLDRYDRFPDKKIKDILKVSYDSLDEDERSVFLDIACFFNGHKLADVEDILSAHYHLSVEYSIKELIGKSLIKIDSGLVTLHDLIQKMGREIVRLESPHEPGKRSRLWFCEDVVQVLNENKGSSKTHILILDFPKDEAHMKGPKSEEVNWDGEAFKDMKNLKTLIIRNGSFSSGPTHLPNSLRVLKWQGYPLLSLPCYFHPKKLSILELPDSCLKPCEPIQAFSHLTILDFSNSESVTEIPDVSGVRNLEKLSFRCCEILTKVHDSVGRLGKLKILDASGCKNLKNFPPIILTSLEQLNLSHCSILESFPEILGKMEKITEIQIRGSPIKEYPFSIQNLIRLRKLELQMCGMVQLPSSIFMLPELSLMHVSKCEGLALSEQDKGNKMVLKSSNVDHLVLSNCNISNDFLPIGLSFFFNVKELNLSGNNFITLHAWIKECHLLRNLKMDDCSLLREIRGIPRNIEKISVKGCISLRFLDLTVLPECNAECCFLKELILDDCACLREITGLPPNLNSFSAKGCTSLTLQSISMLCNQEWVEAGNKKLFFPGKKIPKWFTHHTRGGSTSFWFCNKFPAISLCLVIGRGDEKHIKVKFSPRVCINGHKQSLGCQKIYEFMIATDHVLLLQFEDNEDIVFTDNGWNHVEVSYADHITNNEDSIREVAKFSGIHVLYEQTCGPRDVQFHPPQTLISVNFDSNSMERPRQRVKIVTERPQKNQAMVLSSSILTLTQPPPADAEKGLARQPILLPMSPLEDVVGETSKSVREDGEVYDITIQNGIERCHENDAVQLESVSSSELHSEESPFNTRGSDSDDPFDRVGRKHFISGLEVISPGAKSDESSSNTKGSHSDYVINLVDRKSSVNGHVTLPSRADSLGSIKEAINALELLMVKDLSEVSSDPATQFGLHQLLDVLSRRTVEVQEALAEFKRKAVTSCQEFQSTVESVNKLKSNEKHLERIQQETITSKDRRNDLKNSIKEISLVIKAENKRKKELEAEIDSLKEQLDAKGRDLEQLLLNLKNKEATLSAYSTNCASLNDQAQKLLEEADVLLAAKDEGEAAEVKQNRLKSTWSSDITLQISKIKHNIFGSVHNEC</sequence>
<dbReference type="GO" id="GO:0061809">
    <property type="term" value="F:NAD+ nucleosidase activity, cyclic ADP-ribose generating"/>
    <property type="evidence" value="ECO:0007669"/>
    <property type="project" value="UniProtKB-EC"/>
</dbReference>
<dbReference type="Pfam" id="PF00931">
    <property type="entry name" value="NB-ARC"/>
    <property type="match status" value="1"/>
</dbReference>
<dbReference type="GO" id="GO:0007165">
    <property type="term" value="P:signal transduction"/>
    <property type="evidence" value="ECO:0007669"/>
    <property type="project" value="InterPro"/>
</dbReference>
<name>A0A072TPQ2_MEDTR</name>
<evidence type="ECO:0000313" key="12">
    <source>
        <dbReference type="EMBL" id="RHN40438.1"/>
    </source>
</evidence>
<comment type="catalytic activity">
    <reaction evidence="7">
        <text>NAD(+) + H2O = ADP-D-ribose + nicotinamide + H(+)</text>
        <dbReference type="Rhea" id="RHEA:16301"/>
        <dbReference type="ChEBI" id="CHEBI:15377"/>
        <dbReference type="ChEBI" id="CHEBI:15378"/>
        <dbReference type="ChEBI" id="CHEBI:17154"/>
        <dbReference type="ChEBI" id="CHEBI:57540"/>
        <dbReference type="ChEBI" id="CHEBI:57967"/>
        <dbReference type="EC" id="3.2.2.6"/>
    </reaction>
    <physiologicalReaction direction="left-to-right" evidence="7">
        <dbReference type="Rhea" id="RHEA:16302"/>
    </physiologicalReaction>
</comment>
<dbReference type="InterPro" id="IPR036390">
    <property type="entry name" value="WH_DNA-bd_sf"/>
</dbReference>
<dbReference type="Gramene" id="rna46587">
    <property type="protein sequence ID" value="RHN40438.1"/>
    <property type="gene ID" value="gene46587"/>
</dbReference>
<dbReference type="GO" id="GO:0043531">
    <property type="term" value="F:ADP binding"/>
    <property type="evidence" value="ECO:0007669"/>
    <property type="project" value="InterPro"/>
</dbReference>
<evidence type="ECO:0000313" key="11">
    <source>
        <dbReference type="EMBL" id="KEH19201.1"/>
    </source>
</evidence>
<keyword evidence="5" id="KW-0611">Plant defense</keyword>
<dbReference type="InterPro" id="IPR058546">
    <property type="entry name" value="RPS4B/Roq1-like_LRR"/>
</dbReference>
<dbReference type="PROSITE" id="PS50104">
    <property type="entry name" value="TIR"/>
    <property type="match status" value="1"/>
</dbReference>
<dbReference type="InterPro" id="IPR000157">
    <property type="entry name" value="TIR_dom"/>
</dbReference>
<keyword evidence="14" id="KW-1185">Reference proteome</keyword>
<keyword evidence="3" id="KW-0677">Repeat</keyword>
<dbReference type="SUPFAM" id="SSF52540">
    <property type="entry name" value="P-loop containing nucleoside triphosphate hydrolases"/>
    <property type="match status" value="1"/>
</dbReference>
<evidence type="ECO:0000256" key="8">
    <source>
        <dbReference type="SAM" id="Coils"/>
    </source>
</evidence>
<dbReference type="Pfam" id="PF20160">
    <property type="entry name" value="C-JID"/>
    <property type="match status" value="1"/>
</dbReference>
<dbReference type="Gene3D" id="1.10.8.430">
    <property type="entry name" value="Helical domain of apoptotic protease-activating factors"/>
    <property type="match status" value="1"/>
</dbReference>
<dbReference type="Proteomes" id="UP000265566">
    <property type="component" value="Chromosome 8"/>
</dbReference>
<dbReference type="GO" id="GO:0003677">
    <property type="term" value="F:DNA binding"/>
    <property type="evidence" value="ECO:0007669"/>
    <property type="project" value="UniProtKB-KW"/>
</dbReference>